<dbReference type="PANTHER" id="PTHR13510">
    <property type="entry name" value="FYVE-FINGER-CONTAINING RAB5 EFFECTOR PROTEIN RABENOSYN-5-RELATED"/>
    <property type="match status" value="1"/>
</dbReference>
<dbReference type="Proteomes" id="UP000030762">
    <property type="component" value="Unassembled WGS sequence"/>
</dbReference>
<proteinExistence type="predicted"/>
<reference evidence="2 3" key="1">
    <citation type="submission" date="2012-04" db="EMBL/GenBank/DDBJ databases">
        <title>The Genome Sequence of Saprolegnia declina VS20.</title>
        <authorList>
            <consortium name="The Broad Institute Genome Sequencing Platform"/>
            <person name="Russ C."/>
            <person name="Nusbaum C."/>
            <person name="Tyler B."/>
            <person name="van West P."/>
            <person name="Dieguez-Uribeondo J."/>
            <person name="de Bruijn I."/>
            <person name="Tripathy S."/>
            <person name="Jiang R."/>
            <person name="Young S.K."/>
            <person name="Zeng Q."/>
            <person name="Gargeya S."/>
            <person name="Fitzgerald M."/>
            <person name="Haas B."/>
            <person name="Abouelleil A."/>
            <person name="Alvarado L."/>
            <person name="Arachchi H.M."/>
            <person name="Berlin A."/>
            <person name="Chapman S.B."/>
            <person name="Goldberg J."/>
            <person name="Griggs A."/>
            <person name="Gujja S."/>
            <person name="Hansen M."/>
            <person name="Howarth C."/>
            <person name="Imamovic A."/>
            <person name="Larimer J."/>
            <person name="McCowen C."/>
            <person name="Montmayeur A."/>
            <person name="Murphy C."/>
            <person name="Neiman D."/>
            <person name="Pearson M."/>
            <person name="Priest M."/>
            <person name="Roberts A."/>
            <person name="Saif S."/>
            <person name="Shea T."/>
            <person name="Sisk P."/>
            <person name="Sykes S."/>
            <person name="Wortman J."/>
            <person name="Nusbaum C."/>
            <person name="Birren B."/>
        </authorList>
    </citation>
    <scope>NUCLEOTIDE SEQUENCE [LARGE SCALE GENOMIC DNA]</scope>
    <source>
        <strain evidence="2 3">VS20</strain>
    </source>
</reference>
<dbReference type="InParanoid" id="T0RTZ2"/>
<sequence>MKYPLDDNFFRVPPLSPASRQSFLDQGDKILRTFLDKTLKRDESMRWSFVGEYDGVRLLEGDIPGLKLDKSITPFRAVTKIHATLEEIAEMHACATRAQCKRFIRNYADDVLDLMTLHNLVERSTAHPLKQVYVKWTVCESPVPIIKDRDFVYLESQDLFKLSSGRRGWALCQNSIELPYVQSLQKTPLQAVRGTLNHTGSVYIETDTPGVLDVIYHISTDMKGNIHHWVRKQAMKRRARHVAALNDFVHQARLASVALKSKAELYTPSSAATTMVVHNCSLCMRDLSRARFCQSCAEPVCSRCSRKWRLPNAPADQPSVRICNVCSSAVRSGRLTSDDGHSSAPSEVSSAGSDVKARKHSSVASDVASVVSATDAKARKSSMPVEQTSGATTVVAPRRRTVDPVEMTPTKTTAKTKTTDPLRIDEDTMDLSYLKLYEAQGPAPIGNVHPQALMRPEPSTSSFVMMEPTVEFDEFDDDDASGVSTPGSRHGSMDFDDPAFAKFVDHITQAPMRQSLRIAHELSR</sequence>
<dbReference type="OrthoDB" id="151461at2759"/>
<dbReference type="eggNOG" id="ENOG502QPNE">
    <property type="taxonomic scope" value="Eukaryota"/>
</dbReference>
<evidence type="ECO:0000313" key="2">
    <source>
        <dbReference type="EMBL" id="EQC33862.1"/>
    </source>
</evidence>
<dbReference type="AlphaFoldDB" id="T0RTZ2"/>
<dbReference type="VEuPathDB" id="FungiDB:SDRG_08543"/>
<dbReference type="Gene3D" id="3.30.530.20">
    <property type="match status" value="1"/>
</dbReference>
<dbReference type="SUPFAM" id="SSF55961">
    <property type="entry name" value="Bet v1-like"/>
    <property type="match status" value="1"/>
</dbReference>
<evidence type="ECO:0008006" key="4">
    <source>
        <dbReference type="Google" id="ProtNLM"/>
    </source>
</evidence>
<dbReference type="RefSeq" id="XP_008612657.1">
    <property type="nucleotide sequence ID" value="XM_008614435.1"/>
</dbReference>
<dbReference type="GeneID" id="19949270"/>
<protein>
    <recommendedName>
        <fullName evidence="4">FYVE-type domain-containing protein</fullName>
    </recommendedName>
</protein>
<dbReference type="SUPFAM" id="SSF57903">
    <property type="entry name" value="FYVE/PHD zinc finger"/>
    <property type="match status" value="1"/>
</dbReference>
<evidence type="ECO:0000256" key="1">
    <source>
        <dbReference type="SAM" id="MobiDB-lite"/>
    </source>
</evidence>
<dbReference type="InterPro" id="IPR052727">
    <property type="entry name" value="Rab4/Rab5_effector"/>
</dbReference>
<keyword evidence="3" id="KW-1185">Reference proteome</keyword>
<dbReference type="OMA" id="KSKQPKW"/>
<feature type="region of interest" description="Disordered" evidence="1">
    <location>
        <begin position="474"/>
        <end position="493"/>
    </location>
</feature>
<organism evidence="2 3">
    <name type="scientific">Saprolegnia diclina (strain VS20)</name>
    <dbReference type="NCBI Taxonomy" id="1156394"/>
    <lineage>
        <taxon>Eukaryota</taxon>
        <taxon>Sar</taxon>
        <taxon>Stramenopiles</taxon>
        <taxon>Oomycota</taxon>
        <taxon>Saprolegniomycetes</taxon>
        <taxon>Saprolegniales</taxon>
        <taxon>Saprolegniaceae</taxon>
        <taxon>Saprolegnia</taxon>
    </lineage>
</organism>
<dbReference type="EMBL" id="JH767157">
    <property type="protein sequence ID" value="EQC33862.1"/>
    <property type="molecule type" value="Genomic_DNA"/>
</dbReference>
<feature type="compositionally biased region" description="Low complexity" evidence="1">
    <location>
        <begin position="362"/>
        <end position="375"/>
    </location>
</feature>
<evidence type="ECO:0000313" key="3">
    <source>
        <dbReference type="Proteomes" id="UP000030762"/>
    </source>
</evidence>
<dbReference type="PANTHER" id="PTHR13510:SF44">
    <property type="entry name" value="RABENOSYN-5"/>
    <property type="match status" value="1"/>
</dbReference>
<dbReference type="InterPro" id="IPR011011">
    <property type="entry name" value="Znf_FYVE_PHD"/>
</dbReference>
<dbReference type="CDD" id="cd00065">
    <property type="entry name" value="FYVE_like_SF"/>
    <property type="match status" value="1"/>
</dbReference>
<dbReference type="InterPro" id="IPR023393">
    <property type="entry name" value="START-like_dom_sf"/>
</dbReference>
<accession>T0RTZ2</accession>
<feature type="region of interest" description="Disordered" evidence="1">
    <location>
        <begin position="334"/>
        <end position="392"/>
    </location>
</feature>
<gene>
    <name evidence="2" type="ORF">SDRG_08543</name>
</gene>
<name>T0RTZ2_SAPDV</name>
<feature type="compositionally biased region" description="Low complexity" evidence="1">
    <location>
        <begin position="342"/>
        <end position="353"/>
    </location>
</feature>